<dbReference type="Gramene" id="PGSC0003DMT400092693">
    <property type="protein sequence ID" value="PGSC0003DMT400092693"/>
    <property type="gene ID" value="PGSC0003DMG400042264"/>
</dbReference>
<organism evidence="1 2">
    <name type="scientific">Solanum tuberosum</name>
    <name type="common">Potato</name>
    <dbReference type="NCBI Taxonomy" id="4113"/>
    <lineage>
        <taxon>Eukaryota</taxon>
        <taxon>Viridiplantae</taxon>
        <taxon>Streptophyta</taxon>
        <taxon>Embryophyta</taxon>
        <taxon>Tracheophyta</taxon>
        <taxon>Spermatophyta</taxon>
        <taxon>Magnoliopsida</taxon>
        <taxon>eudicotyledons</taxon>
        <taxon>Gunneridae</taxon>
        <taxon>Pentapetalae</taxon>
        <taxon>asterids</taxon>
        <taxon>lamiids</taxon>
        <taxon>Solanales</taxon>
        <taxon>Solanaceae</taxon>
        <taxon>Solanoideae</taxon>
        <taxon>Solaneae</taxon>
        <taxon>Solanum</taxon>
    </lineage>
</organism>
<dbReference type="EnsemblPlants" id="PGSC0003DMT400092693">
    <property type="protein sequence ID" value="PGSC0003DMT400092693"/>
    <property type="gene ID" value="PGSC0003DMG400042264"/>
</dbReference>
<protein>
    <submittedName>
        <fullName evidence="1">Polyprotein</fullName>
    </submittedName>
</protein>
<reference evidence="2" key="1">
    <citation type="journal article" date="2011" name="Nature">
        <title>Genome sequence and analysis of the tuber crop potato.</title>
        <authorList>
            <consortium name="The Potato Genome Sequencing Consortium"/>
        </authorList>
    </citation>
    <scope>NUCLEOTIDE SEQUENCE [LARGE SCALE GENOMIC DNA]</scope>
    <source>
        <strain evidence="2">cv. DM1-3 516 R44</strain>
    </source>
</reference>
<dbReference type="PaxDb" id="4113-PGSC0003DMT400092693"/>
<dbReference type="AlphaFoldDB" id="M1DQC2"/>
<reference evidence="1" key="2">
    <citation type="submission" date="2015-06" db="UniProtKB">
        <authorList>
            <consortium name="EnsemblPlants"/>
        </authorList>
    </citation>
    <scope>IDENTIFICATION</scope>
    <source>
        <strain evidence="1">DM1-3 516 R44</strain>
    </source>
</reference>
<keyword evidence="2" id="KW-1185">Reference proteome</keyword>
<evidence type="ECO:0000313" key="1">
    <source>
        <dbReference type="EnsemblPlants" id="PGSC0003DMT400092693"/>
    </source>
</evidence>
<dbReference type="HOGENOM" id="CLU_134717_2_0_1"/>
<accession>M1DQC2</accession>
<proteinExistence type="predicted"/>
<dbReference type="InParanoid" id="M1DQC2"/>
<name>M1DQC2_SOLTU</name>
<evidence type="ECO:0000313" key="2">
    <source>
        <dbReference type="Proteomes" id="UP000011115"/>
    </source>
</evidence>
<sequence>MVPRRAYVRRNPGNENVEPEVPQVLVDPLAEQVTHANFLAIFQLLAQAITTQANREANVPVSLNVGTMVTRIHDFTRMNPSEFNESKIDEVYKIVGIMGLSMVEKAELDAYQLKVVSQVWFEQ</sequence>
<dbReference type="Proteomes" id="UP000011115">
    <property type="component" value="Unassembled WGS sequence"/>
</dbReference>